<feature type="transmembrane region" description="Helical" evidence="7">
    <location>
        <begin position="357"/>
        <end position="382"/>
    </location>
</feature>
<feature type="transmembrane region" description="Helical" evidence="7">
    <location>
        <begin position="272"/>
        <end position="295"/>
    </location>
</feature>
<dbReference type="GO" id="GO:0005886">
    <property type="term" value="C:plasma membrane"/>
    <property type="evidence" value="ECO:0007669"/>
    <property type="project" value="UniProtKB-SubCell"/>
</dbReference>
<evidence type="ECO:0000259" key="9">
    <source>
        <dbReference type="Pfam" id="PF12704"/>
    </source>
</evidence>
<evidence type="ECO:0000256" key="3">
    <source>
        <dbReference type="ARBA" id="ARBA00022475"/>
    </source>
</evidence>
<dbReference type="PANTHER" id="PTHR43738:SF1">
    <property type="entry name" value="HEMIN TRANSPORT SYSTEM PERMEASE PROTEIN HRTB-RELATED"/>
    <property type="match status" value="1"/>
</dbReference>
<accession>A0A380THK5</accession>
<dbReference type="Pfam" id="PF02687">
    <property type="entry name" value="FtsX"/>
    <property type="match status" value="1"/>
</dbReference>
<evidence type="ECO:0000256" key="7">
    <source>
        <dbReference type="SAM" id="Phobius"/>
    </source>
</evidence>
<keyword evidence="5 7" id="KW-1133">Transmembrane helix</keyword>
<feature type="domain" description="ABC3 transporter permease C-terminal" evidence="8">
    <location>
        <begin position="275"/>
        <end position="386"/>
    </location>
</feature>
<sequence>MLNPDGIIVNLIALKMLFGDRGKFVGMVLGLTFAALVMTQQPSIFIGLMTRTYAAIGDVPIADVWVMDPGVQYVEENKPLRDTDLARVRGVAGVAWAVPLYKGIINAKLPDGQTKSIILTGLDDATLIGGPPALIEGRLADLRRADAIIIDREAAENRLRYVGPDGEQRSLAIGDEIEINDNRATVVGIGVSTRDFILVPKAFTTYSRAIDFAPPQRRQLTYVLAKGRDGEHPGALARRIEAQTGLKALTSAEFEQLTLDYWMTNTGIPINFGVSVLLGFLVGAAVAGQSFFNFVRENLVHYAVLKAMGLRGGVLVRMVLLQALIVGGIGYGIGVGLTALFGTFMRDTVLAFRMPPALLAFAGVGVLVIVLLSALLAIRAVLRMDPAVVFRG</sequence>
<dbReference type="EMBL" id="UIDG01000088">
    <property type="protein sequence ID" value="SUS05188.1"/>
    <property type="molecule type" value="Genomic_DNA"/>
</dbReference>
<gene>
    <name evidence="10" type="ORF">DF3PB_1780007</name>
    <name evidence="11" type="ORF">DF3PB_500010</name>
</gene>
<comment type="subcellular location">
    <subcellularLocation>
        <location evidence="1">Cell membrane</location>
        <topology evidence="1">Multi-pass membrane protein</topology>
    </subcellularLocation>
</comment>
<feature type="domain" description="MacB-like periplasmic core" evidence="9">
    <location>
        <begin position="43"/>
        <end position="242"/>
    </location>
</feature>
<evidence type="ECO:0000259" key="8">
    <source>
        <dbReference type="Pfam" id="PF02687"/>
    </source>
</evidence>
<dbReference type="EMBL" id="UIDG01000446">
    <property type="protein sequence ID" value="SUS07796.1"/>
    <property type="molecule type" value="Genomic_DNA"/>
</dbReference>
<keyword evidence="2" id="KW-0813">Transport</keyword>
<evidence type="ECO:0000256" key="1">
    <source>
        <dbReference type="ARBA" id="ARBA00004651"/>
    </source>
</evidence>
<dbReference type="InterPro" id="IPR025857">
    <property type="entry name" value="MacB_PCD"/>
</dbReference>
<evidence type="ECO:0000256" key="2">
    <source>
        <dbReference type="ARBA" id="ARBA00022448"/>
    </source>
</evidence>
<evidence type="ECO:0000256" key="6">
    <source>
        <dbReference type="ARBA" id="ARBA00023136"/>
    </source>
</evidence>
<reference evidence="11" key="1">
    <citation type="submission" date="2018-07" db="EMBL/GenBank/DDBJ databases">
        <authorList>
            <person name="Quirk P.G."/>
            <person name="Krulwich T.A."/>
        </authorList>
    </citation>
    <scope>NUCLEOTIDE SEQUENCE</scope>
</reference>
<organism evidence="11">
    <name type="scientific">metagenome</name>
    <dbReference type="NCBI Taxonomy" id="256318"/>
    <lineage>
        <taxon>unclassified sequences</taxon>
        <taxon>metagenomes</taxon>
    </lineage>
</organism>
<keyword evidence="3" id="KW-1003">Cell membrane</keyword>
<evidence type="ECO:0000256" key="4">
    <source>
        <dbReference type="ARBA" id="ARBA00022692"/>
    </source>
</evidence>
<name>A0A380THK5_9ZZZZ</name>
<dbReference type="InterPro" id="IPR051125">
    <property type="entry name" value="ABC-4/HrtB_transporter"/>
</dbReference>
<keyword evidence="6 7" id="KW-0472">Membrane</keyword>
<dbReference type="PANTHER" id="PTHR43738">
    <property type="entry name" value="ABC TRANSPORTER, MEMBRANE PROTEIN"/>
    <property type="match status" value="1"/>
</dbReference>
<dbReference type="Pfam" id="PF12704">
    <property type="entry name" value="MacB_PCD"/>
    <property type="match status" value="1"/>
</dbReference>
<proteinExistence type="predicted"/>
<dbReference type="InterPro" id="IPR003838">
    <property type="entry name" value="ABC3_permease_C"/>
</dbReference>
<evidence type="ECO:0000256" key="5">
    <source>
        <dbReference type="ARBA" id="ARBA00022989"/>
    </source>
</evidence>
<feature type="transmembrane region" description="Helical" evidence="7">
    <location>
        <begin position="315"/>
        <end position="345"/>
    </location>
</feature>
<dbReference type="AlphaFoldDB" id="A0A380THK5"/>
<evidence type="ECO:0000313" key="10">
    <source>
        <dbReference type="EMBL" id="SUS05188.1"/>
    </source>
</evidence>
<protein>
    <submittedName>
        <fullName evidence="11">FtsX-like permease family protein</fullName>
    </submittedName>
</protein>
<evidence type="ECO:0000313" key="11">
    <source>
        <dbReference type="EMBL" id="SUS07796.1"/>
    </source>
</evidence>
<keyword evidence="4 7" id="KW-0812">Transmembrane</keyword>